<dbReference type="AlphaFoldDB" id="C8VTV2"/>
<dbReference type="PANTHER" id="PTHR34861">
    <property type="match status" value="1"/>
</dbReference>
<evidence type="ECO:0000313" key="4">
    <source>
        <dbReference type="Proteomes" id="UP000000560"/>
    </source>
</evidence>
<reference evidence="4" key="2">
    <citation type="journal article" date="2009" name="Fungal Genet. Biol.">
        <title>The 2008 update of the Aspergillus nidulans genome annotation: a community effort.</title>
        <authorList>
            <person name="Wortman J.R."/>
            <person name="Gilsenan J.M."/>
            <person name="Joardar V."/>
            <person name="Deegan J."/>
            <person name="Clutterbuck J."/>
            <person name="Andersen M.R."/>
            <person name="Archer D."/>
            <person name="Bencina M."/>
            <person name="Braus G."/>
            <person name="Coutinho P."/>
            <person name="von Dohren H."/>
            <person name="Doonan J."/>
            <person name="Driessen A.J."/>
            <person name="Durek P."/>
            <person name="Espeso E."/>
            <person name="Fekete E."/>
            <person name="Flipphi M."/>
            <person name="Estrada C.G."/>
            <person name="Geysens S."/>
            <person name="Goldman G."/>
            <person name="de Groot P.W."/>
            <person name="Hansen K."/>
            <person name="Harris S.D."/>
            <person name="Heinekamp T."/>
            <person name="Helmstaedt K."/>
            <person name="Henrissat B."/>
            <person name="Hofmann G."/>
            <person name="Homan T."/>
            <person name="Horio T."/>
            <person name="Horiuchi H."/>
            <person name="James S."/>
            <person name="Jones M."/>
            <person name="Karaffa L."/>
            <person name="Karanyi Z."/>
            <person name="Kato M."/>
            <person name="Keller N."/>
            <person name="Kelly D.E."/>
            <person name="Kiel J.A."/>
            <person name="Kim J.M."/>
            <person name="van der Klei I.J."/>
            <person name="Klis F.M."/>
            <person name="Kovalchuk A."/>
            <person name="Krasevec N."/>
            <person name="Kubicek C.P."/>
            <person name="Liu B."/>
            <person name="Maccabe A."/>
            <person name="Meyer V."/>
            <person name="Mirabito P."/>
            <person name="Miskei M."/>
            <person name="Mos M."/>
            <person name="Mullins J."/>
            <person name="Nelson D.R."/>
            <person name="Nielsen J."/>
            <person name="Oakley B.R."/>
            <person name="Osmani S.A."/>
            <person name="Pakula T."/>
            <person name="Paszewski A."/>
            <person name="Paulsen I."/>
            <person name="Pilsyk S."/>
            <person name="Pocsi I."/>
            <person name="Punt P.J."/>
            <person name="Ram A.F."/>
            <person name="Ren Q."/>
            <person name="Robellet X."/>
            <person name="Robson G."/>
            <person name="Seiboth B."/>
            <person name="van Solingen P."/>
            <person name="Specht T."/>
            <person name="Sun J."/>
            <person name="Taheri-Talesh N."/>
            <person name="Takeshita N."/>
            <person name="Ussery D."/>
            <person name="vanKuyk P.A."/>
            <person name="Visser H."/>
            <person name="van de Vondervoort P.J."/>
            <person name="de Vries R.P."/>
            <person name="Walton J."/>
            <person name="Xiang X."/>
            <person name="Xiong Y."/>
            <person name="Zeng A.P."/>
            <person name="Brandt B.W."/>
            <person name="Cornell M.J."/>
            <person name="van den Hondel C.A."/>
            <person name="Visser J."/>
            <person name="Oliver S.G."/>
            <person name="Turner G."/>
        </authorList>
    </citation>
    <scope>GENOME REANNOTATION</scope>
    <source>
        <strain evidence="4">FGSC A4 / ATCC 38163 / CBS 112.46 / NRRL 194 / M139</strain>
    </source>
</reference>
<dbReference type="PANTHER" id="PTHR34861:SF10">
    <property type="entry name" value="CYCLASE"/>
    <property type="match status" value="1"/>
</dbReference>
<comment type="similarity">
    <text evidence="1">Belongs to the Cyclase 1 superfamily.</text>
</comment>
<dbReference type="KEGG" id="ani:ANIA_01054"/>
<name>C8VTV2_EMENI</name>
<organism evidence="3 4">
    <name type="scientific">Emericella nidulans (strain FGSC A4 / ATCC 38163 / CBS 112.46 / NRRL 194 / M139)</name>
    <name type="common">Aspergillus nidulans</name>
    <dbReference type="NCBI Taxonomy" id="227321"/>
    <lineage>
        <taxon>Eukaryota</taxon>
        <taxon>Fungi</taxon>
        <taxon>Dikarya</taxon>
        <taxon>Ascomycota</taxon>
        <taxon>Pezizomycotina</taxon>
        <taxon>Eurotiomycetes</taxon>
        <taxon>Eurotiomycetidae</taxon>
        <taxon>Eurotiales</taxon>
        <taxon>Aspergillaceae</taxon>
        <taxon>Aspergillus</taxon>
        <taxon>Aspergillus subgen. Nidulantes</taxon>
    </lineage>
</organism>
<dbReference type="Proteomes" id="UP000000560">
    <property type="component" value="Chromosome VIII"/>
</dbReference>
<dbReference type="InterPro" id="IPR037175">
    <property type="entry name" value="KFase_sf"/>
</dbReference>
<dbReference type="eggNOG" id="ENOG502QW43">
    <property type="taxonomic scope" value="Eukaryota"/>
</dbReference>
<dbReference type="Gene3D" id="3.50.30.50">
    <property type="entry name" value="Putative cyclase"/>
    <property type="match status" value="1"/>
</dbReference>
<accession>C8VTV2</accession>
<dbReference type="GO" id="GO:0019441">
    <property type="term" value="P:L-tryptophan catabolic process to kynurenine"/>
    <property type="evidence" value="ECO:0007669"/>
    <property type="project" value="InterPro"/>
</dbReference>
<sequence>MSPTERLSKVVDAVTGRGAVQEPNNLPWDPNSSRFPSRRELPKIPGAPDDAAWVWGKDDQIGRLNLLTPARVKAAAAEIKTGEMVRLDLPLDVPKTPSFGREVFQHKIKPLGSGVGYDDLYTMNTQSGTQWDGFRHIDAKYSPKFAHLGSKCFYNGVRDKTDNTKATSADIEGPNPTTRCSIHHWSTHCIASRAVLLDYKSYAEAHNVNYDPYTSHAISYADLVACGRYQNLDIRPESAGGDLKPGDILLVRSGFVQRYNELTPSQRESAAQRTGADIAWAGLKQEEEILDWLHDSYFAAVAGDSPTFECWPVSATEGGRGSIGFMHQNILALWGMPLGEMWDLERVAEVCKKERRWTFFLTSAPANVVGGVSSHPNATAIF</sequence>
<reference evidence="4" key="1">
    <citation type="journal article" date="2005" name="Nature">
        <title>Sequencing of Aspergillus nidulans and comparative analysis with A. fumigatus and A. oryzae.</title>
        <authorList>
            <person name="Galagan J.E."/>
            <person name="Calvo S.E."/>
            <person name="Cuomo C."/>
            <person name="Ma L.J."/>
            <person name="Wortman J.R."/>
            <person name="Batzoglou S."/>
            <person name="Lee S.I."/>
            <person name="Basturkmen M."/>
            <person name="Spevak C.C."/>
            <person name="Clutterbuck J."/>
            <person name="Kapitonov V."/>
            <person name="Jurka J."/>
            <person name="Scazzocchio C."/>
            <person name="Farman M."/>
            <person name="Butler J."/>
            <person name="Purcell S."/>
            <person name="Harris S."/>
            <person name="Braus G.H."/>
            <person name="Draht O."/>
            <person name="Busch S."/>
            <person name="D'Enfert C."/>
            <person name="Bouchier C."/>
            <person name="Goldman G.H."/>
            <person name="Bell-Pedersen D."/>
            <person name="Griffiths-Jones S."/>
            <person name="Doonan J.H."/>
            <person name="Yu J."/>
            <person name="Vienken K."/>
            <person name="Pain A."/>
            <person name="Freitag M."/>
            <person name="Selker E.U."/>
            <person name="Archer D.B."/>
            <person name="Penalva M.A."/>
            <person name="Oakley B.R."/>
            <person name="Momany M."/>
            <person name="Tanaka T."/>
            <person name="Kumagai T."/>
            <person name="Asai K."/>
            <person name="Machida M."/>
            <person name="Nierman W.C."/>
            <person name="Denning D.W."/>
            <person name="Caddick M."/>
            <person name="Hynes M."/>
            <person name="Paoletti M."/>
            <person name="Fischer R."/>
            <person name="Miller B."/>
            <person name="Dyer P."/>
            <person name="Sachs M.S."/>
            <person name="Osmani S.A."/>
            <person name="Birren B.W."/>
        </authorList>
    </citation>
    <scope>NUCLEOTIDE SEQUENCE [LARGE SCALE GENOMIC DNA]</scope>
    <source>
        <strain evidence="4">FGSC A4 / ATCC 38163 / CBS 112.46 / NRRL 194 / M139</strain>
    </source>
</reference>
<gene>
    <name evidence="3" type="ORF">ANIA_01054</name>
</gene>
<dbReference type="InParanoid" id="C8VTV2"/>
<dbReference type="RefSeq" id="XP_050469071.1">
    <property type="nucleotide sequence ID" value="XM_050613241.1"/>
</dbReference>
<dbReference type="GO" id="GO:0004061">
    <property type="term" value="F:arylformamidase activity"/>
    <property type="evidence" value="ECO:0007669"/>
    <property type="project" value="InterPro"/>
</dbReference>
<dbReference type="OMA" id="TGWWTRF"/>
<evidence type="ECO:0000313" key="3">
    <source>
        <dbReference type="EMBL" id="CBF88245.1"/>
    </source>
</evidence>
<dbReference type="HOGENOM" id="CLU_030671_1_0_1"/>
<evidence type="ECO:0000256" key="2">
    <source>
        <dbReference type="SAM" id="MobiDB-lite"/>
    </source>
</evidence>
<dbReference type="Pfam" id="PF04199">
    <property type="entry name" value="Cyclase"/>
    <property type="match status" value="1"/>
</dbReference>
<feature type="region of interest" description="Disordered" evidence="2">
    <location>
        <begin position="15"/>
        <end position="40"/>
    </location>
</feature>
<keyword evidence="4" id="KW-1185">Reference proteome</keyword>
<dbReference type="EMBL" id="BN001308">
    <property type="protein sequence ID" value="CBF88245.1"/>
    <property type="molecule type" value="Genomic_DNA"/>
</dbReference>
<dbReference type="SUPFAM" id="SSF102198">
    <property type="entry name" value="Putative cyclase"/>
    <property type="match status" value="1"/>
</dbReference>
<dbReference type="GeneID" id="2876829"/>
<evidence type="ECO:0000256" key="1">
    <source>
        <dbReference type="ARBA" id="ARBA00007865"/>
    </source>
</evidence>
<protein>
    <submittedName>
        <fullName evidence="3">Uncharacterized protein</fullName>
    </submittedName>
</protein>
<proteinExistence type="inferred from homology"/>
<dbReference type="InterPro" id="IPR007325">
    <property type="entry name" value="KFase/CYL"/>
</dbReference>
<dbReference type="OrthoDB" id="5396at2759"/>